<dbReference type="InterPro" id="IPR007374">
    <property type="entry name" value="ASCH_domain"/>
</dbReference>
<comment type="caution">
    <text evidence="2">The sequence shown here is derived from an EMBL/GenBank/DDBJ whole genome shotgun (WGS) entry which is preliminary data.</text>
</comment>
<organism evidence="2 3">
    <name type="scientific">Allorhizobium terrae</name>
    <dbReference type="NCBI Taxonomy" id="1848972"/>
    <lineage>
        <taxon>Bacteria</taxon>
        <taxon>Pseudomonadati</taxon>
        <taxon>Pseudomonadota</taxon>
        <taxon>Alphaproteobacteria</taxon>
        <taxon>Hyphomicrobiales</taxon>
        <taxon>Rhizobiaceae</taxon>
        <taxon>Rhizobium/Agrobacterium group</taxon>
        <taxon>Allorhizobium</taxon>
    </lineage>
</organism>
<reference evidence="2 3" key="1">
    <citation type="submission" date="2019-04" db="EMBL/GenBank/DDBJ databases">
        <title>Rhizobium terrae sp. nov., isolated from a paddy soil.</title>
        <authorList>
            <person name="Lin S.-Y."/>
            <person name="Hameed A."/>
            <person name="Huang H.-I."/>
            <person name="Young C.-C."/>
        </authorList>
    </citation>
    <scope>NUCLEOTIDE SEQUENCE [LARGE SCALE GENOMIC DNA]</scope>
    <source>
        <strain evidence="2 3">CC-HIH110</strain>
    </source>
</reference>
<dbReference type="Gene3D" id="3.10.400.10">
    <property type="entry name" value="Sulfate adenylyltransferase"/>
    <property type="match status" value="1"/>
</dbReference>
<dbReference type="InterPro" id="IPR009326">
    <property type="entry name" value="DUF984"/>
</dbReference>
<evidence type="ECO:0000259" key="1">
    <source>
        <dbReference type="SMART" id="SM01022"/>
    </source>
</evidence>
<sequence length="139" mass="15287">MMGLPEPYQNAVTFAFGDSPALADGLLALVLAGKKTATCAAVTAFSPDGEPFPVVGRRDVVLDGKGRPAAVIETVEVTIRRFDEVDAAFAHDEGEDDQSLESWRVQHEIYFRRNGGFTPEMELVCERFRLVDVLERDQG</sequence>
<dbReference type="CDD" id="cd06553">
    <property type="entry name" value="ASCH_Ef3133_like"/>
    <property type="match status" value="1"/>
</dbReference>
<keyword evidence="3" id="KW-1185">Reference proteome</keyword>
<evidence type="ECO:0000313" key="2">
    <source>
        <dbReference type="EMBL" id="THF48924.1"/>
    </source>
</evidence>
<dbReference type="SUPFAM" id="SSF88697">
    <property type="entry name" value="PUA domain-like"/>
    <property type="match status" value="1"/>
</dbReference>
<feature type="domain" description="ASCH" evidence="1">
    <location>
        <begin position="14"/>
        <end position="132"/>
    </location>
</feature>
<dbReference type="Proteomes" id="UP000310754">
    <property type="component" value="Unassembled WGS sequence"/>
</dbReference>
<dbReference type="PANTHER" id="PTHR39203:SF1">
    <property type="entry name" value="CYTOPLASMIC PROTEIN"/>
    <property type="match status" value="1"/>
</dbReference>
<dbReference type="PANTHER" id="PTHR39203">
    <property type="entry name" value="CYTOPLASMIC PROTEIN-RELATED"/>
    <property type="match status" value="1"/>
</dbReference>
<evidence type="ECO:0000313" key="3">
    <source>
        <dbReference type="Proteomes" id="UP000310754"/>
    </source>
</evidence>
<proteinExistence type="predicted"/>
<dbReference type="Pfam" id="PF04266">
    <property type="entry name" value="ASCH"/>
    <property type="match status" value="1"/>
</dbReference>
<accession>A0A4S3ZTA4</accession>
<protein>
    <submittedName>
        <fullName evidence="2">ASCH domain-containing protein</fullName>
    </submittedName>
</protein>
<name>A0A4S3ZTA4_9HYPH</name>
<dbReference type="PIRSF" id="PIRSF021320">
    <property type="entry name" value="DUF984"/>
    <property type="match status" value="1"/>
</dbReference>
<dbReference type="AlphaFoldDB" id="A0A4S3ZTA4"/>
<dbReference type="RefSeq" id="WP_190236370.1">
    <property type="nucleotide sequence ID" value="NZ_SSOA01000007.1"/>
</dbReference>
<dbReference type="EMBL" id="SSOA01000007">
    <property type="protein sequence ID" value="THF48924.1"/>
    <property type="molecule type" value="Genomic_DNA"/>
</dbReference>
<dbReference type="InterPro" id="IPR015947">
    <property type="entry name" value="PUA-like_sf"/>
</dbReference>
<dbReference type="SMART" id="SM01022">
    <property type="entry name" value="ASCH"/>
    <property type="match status" value="1"/>
</dbReference>
<gene>
    <name evidence="2" type="ORF">E6C51_13655</name>
</gene>